<accession>A0A9X4KQS9</accession>
<dbReference type="InterPro" id="IPR011701">
    <property type="entry name" value="MFS"/>
</dbReference>
<keyword evidence="5 7" id="KW-1133">Transmembrane helix</keyword>
<dbReference type="Pfam" id="PF07690">
    <property type="entry name" value="MFS_1"/>
    <property type="match status" value="1"/>
</dbReference>
<evidence type="ECO:0000256" key="2">
    <source>
        <dbReference type="ARBA" id="ARBA00022448"/>
    </source>
</evidence>
<evidence type="ECO:0000256" key="7">
    <source>
        <dbReference type="SAM" id="Phobius"/>
    </source>
</evidence>
<evidence type="ECO:0000256" key="4">
    <source>
        <dbReference type="ARBA" id="ARBA00022692"/>
    </source>
</evidence>
<dbReference type="PROSITE" id="PS50850">
    <property type="entry name" value="MFS"/>
    <property type="match status" value="1"/>
</dbReference>
<name>A0A9X4KQS9_9BACL</name>
<reference evidence="9 10" key="1">
    <citation type="submission" date="2022-10" db="EMBL/GenBank/DDBJ databases">
        <title>Comparative genomic analysis of Cohnella hashimotonis sp. nov., isolated from the International Space Station.</title>
        <authorList>
            <person name="Simpson A."/>
            <person name="Venkateswaran K."/>
        </authorList>
    </citation>
    <scope>NUCLEOTIDE SEQUENCE [LARGE SCALE GENOMIC DNA]</scope>
    <source>
        <strain evidence="9 10">DSM 18997</strain>
    </source>
</reference>
<comment type="subcellular location">
    <subcellularLocation>
        <location evidence="1">Cell membrane</location>
        <topology evidence="1">Multi-pass membrane protein</topology>
    </subcellularLocation>
</comment>
<dbReference type="SUPFAM" id="SSF103473">
    <property type="entry name" value="MFS general substrate transporter"/>
    <property type="match status" value="1"/>
</dbReference>
<gene>
    <name evidence="9" type="ORF">OMP38_26435</name>
</gene>
<feature type="transmembrane region" description="Helical" evidence="7">
    <location>
        <begin position="84"/>
        <end position="105"/>
    </location>
</feature>
<evidence type="ECO:0000256" key="6">
    <source>
        <dbReference type="ARBA" id="ARBA00023136"/>
    </source>
</evidence>
<feature type="transmembrane region" description="Helical" evidence="7">
    <location>
        <begin position="112"/>
        <end position="133"/>
    </location>
</feature>
<evidence type="ECO:0000259" key="8">
    <source>
        <dbReference type="PROSITE" id="PS50850"/>
    </source>
</evidence>
<organism evidence="9 10">
    <name type="scientific">Cohnella ginsengisoli</name>
    <dbReference type="NCBI Taxonomy" id="425004"/>
    <lineage>
        <taxon>Bacteria</taxon>
        <taxon>Bacillati</taxon>
        <taxon>Bacillota</taxon>
        <taxon>Bacilli</taxon>
        <taxon>Bacillales</taxon>
        <taxon>Paenibacillaceae</taxon>
        <taxon>Cohnella</taxon>
    </lineage>
</organism>
<evidence type="ECO:0000313" key="9">
    <source>
        <dbReference type="EMBL" id="MDG0793965.1"/>
    </source>
</evidence>
<evidence type="ECO:0000256" key="5">
    <source>
        <dbReference type="ARBA" id="ARBA00022989"/>
    </source>
</evidence>
<dbReference type="EMBL" id="JAPDHZ010000006">
    <property type="protein sequence ID" value="MDG0793965.1"/>
    <property type="molecule type" value="Genomic_DNA"/>
</dbReference>
<dbReference type="PANTHER" id="PTHR43124">
    <property type="entry name" value="PURINE EFFLUX PUMP PBUE"/>
    <property type="match status" value="1"/>
</dbReference>
<dbReference type="InterPro" id="IPR036259">
    <property type="entry name" value="MFS_trans_sf"/>
</dbReference>
<keyword evidence="6 7" id="KW-0472">Membrane</keyword>
<feature type="transmembrane region" description="Helical" evidence="7">
    <location>
        <begin position="45"/>
        <end position="72"/>
    </location>
</feature>
<comment type="caution">
    <text evidence="9">The sequence shown here is derived from an EMBL/GenBank/DDBJ whole genome shotgun (WGS) entry which is preliminary data.</text>
</comment>
<proteinExistence type="predicted"/>
<dbReference type="Proteomes" id="UP001153387">
    <property type="component" value="Unassembled WGS sequence"/>
</dbReference>
<dbReference type="InterPro" id="IPR020846">
    <property type="entry name" value="MFS_dom"/>
</dbReference>
<evidence type="ECO:0000256" key="3">
    <source>
        <dbReference type="ARBA" id="ARBA00022475"/>
    </source>
</evidence>
<dbReference type="AlphaFoldDB" id="A0A9X4KQS9"/>
<protein>
    <recommendedName>
        <fullName evidence="8">Major facilitator superfamily (MFS) profile domain-containing protein</fullName>
    </recommendedName>
</protein>
<evidence type="ECO:0000313" key="10">
    <source>
        <dbReference type="Proteomes" id="UP001153387"/>
    </source>
</evidence>
<keyword evidence="2" id="KW-0813">Transport</keyword>
<dbReference type="GO" id="GO:0005886">
    <property type="term" value="C:plasma membrane"/>
    <property type="evidence" value="ECO:0007669"/>
    <property type="project" value="UniProtKB-SubCell"/>
</dbReference>
<sequence length="144" mass="14762">MKPHTVSAGTTVETRVLAGEAAEAAIQTEAIGAPAGDRGKSRYPIALLSLTAGAFAIGMTEFVIMGLLANVASDLQVSIPKAGQLITCYALGVAIGAPLLAILTYKLPQKLLLCLLMALFNIGNGAAALAPTYEILMGARLLPI</sequence>
<dbReference type="GO" id="GO:0022857">
    <property type="term" value="F:transmembrane transporter activity"/>
    <property type="evidence" value="ECO:0007669"/>
    <property type="project" value="InterPro"/>
</dbReference>
<evidence type="ECO:0000256" key="1">
    <source>
        <dbReference type="ARBA" id="ARBA00004651"/>
    </source>
</evidence>
<keyword evidence="3" id="KW-1003">Cell membrane</keyword>
<dbReference type="InterPro" id="IPR050189">
    <property type="entry name" value="MFS_Efflux_Transporters"/>
</dbReference>
<dbReference type="PANTHER" id="PTHR43124:SF3">
    <property type="entry name" value="CHLORAMPHENICOL EFFLUX PUMP RV0191"/>
    <property type="match status" value="1"/>
</dbReference>
<feature type="domain" description="Major facilitator superfamily (MFS) profile" evidence="8">
    <location>
        <begin position="46"/>
        <end position="144"/>
    </location>
</feature>
<dbReference type="Gene3D" id="1.20.1250.20">
    <property type="entry name" value="MFS general substrate transporter like domains"/>
    <property type="match status" value="1"/>
</dbReference>
<keyword evidence="10" id="KW-1185">Reference proteome</keyword>
<keyword evidence="4 7" id="KW-0812">Transmembrane</keyword>